<feature type="domain" description="Molybdopterin-guanine dinucleotide biosynthesis protein B (MobB)" evidence="5">
    <location>
        <begin position="13"/>
        <end position="142"/>
    </location>
</feature>
<dbReference type="EMBL" id="FQUY01000011">
    <property type="protein sequence ID" value="SHF06480.1"/>
    <property type="molecule type" value="Genomic_DNA"/>
</dbReference>
<dbReference type="GO" id="GO:0004792">
    <property type="term" value="F:thiosulfate-cyanide sulfurtransferase activity"/>
    <property type="evidence" value="ECO:0007669"/>
    <property type="project" value="TreeGrafter"/>
</dbReference>
<dbReference type="InterPro" id="IPR045886">
    <property type="entry name" value="ThiF/MoeB/HesA"/>
</dbReference>
<dbReference type="CDD" id="cd00757">
    <property type="entry name" value="ThiF_MoeB_HesA_family"/>
    <property type="match status" value="1"/>
</dbReference>
<gene>
    <name evidence="6" type="ORF">SAMN02745133_01727</name>
</gene>
<evidence type="ECO:0000259" key="4">
    <source>
        <dbReference type="Pfam" id="PF00899"/>
    </source>
</evidence>
<keyword evidence="7" id="KW-1185">Reference proteome</keyword>
<dbReference type="Gene3D" id="3.40.50.300">
    <property type="entry name" value="P-loop containing nucleotide triphosphate hydrolases"/>
    <property type="match status" value="1"/>
</dbReference>
<dbReference type="Gene3D" id="3.40.50.720">
    <property type="entry name" value="NAD(P)-binding Rossmann-like Domain"/>
    <property type="match status" value="1"/>
</dbReference>
<dbReference type="Pfam" id="PF03205">
    <property type="entry name" value="MobB"/>
    <property type="match status" value="1"/>
</dbReference>
<name>A0A1M4YL52_9FIRM</name>
<dbReference type="NCBIfam" id="TIGR00176">
    <property type="entry name" value="mobB"/>
    <property type="match status" value="1"/>
</dbReference>
<dbReference type="SUPFAM" id="SSF69572">
    <property type="entry name" value="Activating enzymes of the ubiquitin-like proteins"/>
    <property type="match status" value="1"/>
</dbReference>
<dbReference type="GO" id="GO:0016779">
    <property type="term" value="F:nucleotidyltransferase activity"/>
    <property type="evidence" value="ECO:0007669"/>
    <property type="project" value="TreeGrafter"/>
</dbReference>
<dbReference type="GO" id="GO:0005829">
    <property type="term" value="C:cytosol"/>
    <property type="evidence" value="ECO:0007669"/>
    <property type="project" value="TreeGrafter"/>
</dbReference>
<dbReference type="FunFam" id="3.40.50.720:FF:000033">
    <property type="entry name" value="Adenylyltransferase and sulfurtransferase MOCS3"/>
    <property type="match status" value="1"/>
</dbReference>
<dbReference type="PANTHER" id="PTHR10953">
    <property type="entry name" value="UBIQUITIN-ACTIVATING ENZYME E1"/>
    <property type="match status" value="1"/>
</dbReference>
<evidence type="ECO:0000313" key="7">
    <source>
        <dbReference type="Proteomes" id="UP000184148"/>
    </source>
</evidence>
<dbReference type="NCBIfam" id="NF004281">
    <property type="entry name" value="PRK05690.1"/>
    <property type="match status" value="1"/>
</dbReference>
<reference evidence="7" key="1">
    <citation type="submission" date="2016-11" db="EMBL/GenBank/DDBJ databases">
        <authorList>
            <person name="Varghese N."/>
            <person name="Submissions S."/>
        </authorList>
    </citation>
    <scope>NUCLEOTIDE SEQUENCE [LARGE SCALE GENOMIC DNA]</scope>
    <source>
        <strain evidence="7">DSM 12395</strain>
    </source>
</reference>
<dbReference type="PANTHER" id="PTHR10953:SF102">
    <property type="entry name" value="ADENYLYLTRANSFERASE AND SULFURTRANSFERASE MOCS3"/>
    <property type="match status" value="1"/>
</dbReference>
<dbReference type="SUPFAM" id="SSF52540">
    <property type="entry name" value="P-loop containing nucleoside triphosphate hydrolases"/>
    <property type="match status" value="1"/>
</dbReference>
<evidence type="ECO:0000313" key="6">
    <source>
        <dbReference type="EMBL" id="SHF06480.1"/>
    </source>
</evidence>
<dbReference type="Proteomes" id="UP000184148">
    <property type="component" value="Unassembled WGS sequence"/>
</dbReference>
<accession>A0A1M4YL52</accession>
<dbReference type="InterPro" id="IPR004435">
    <property type="entry name" value="MobB_dom"/>
</dbReference>
<dbReference type="Pfam" id="PF00899">
    <property type="entry name" value="ThiF"/>
    <property type="match status" value="1"/>
</dbReference>
<keyword evidence="2" id="KW-0547">Nucleotide-binding</keyword>
<dbReference type="GO" id="GO:0006777">
    <property type="term" value="P:Mo-molybdopterin cofactor biosynthetic process"/>
    <property type="evidence" value="ECO:0007669"/>
    <property type="project" value="InterPro"/>
</dbReference>
<keyword evidence="3" id="KW-0067">ATP-binding</keyword>
<dbReference type="InterPro" id="IPR027417">
    <property type="entry name" value="P-loop_NTPase"/>
</dbReference>
<dbReference type="GO" id="GO:0008146">
    <property type="term" value="F:sulfotransferase activity"/>
    <property type="evidence" value="ECO:0007669"/>
    <property type="project" value="TreeGrafter"/>
</dbReference>
<evidence type="ECO:0000256" key="1">
    <source>
        <dbReference type="ARBA" id="ARBA00022679"/>
    </source>
</evidence>
<sequence length="428" mass="46140">MTSYRLKTTPPPVVSLVGCSNSGKTTFLEKLIRELKFRGYLVGTVKHHRGVFAFDIEGKDTWRHAQAGADTVALATPTGFGLVKKLEQELSLAEILEYMSGVDIVLLEGFKKGPQPKIELVRSEISGSPVCSPEELTAVVSDLPLELGIPRFALTDTAGVADLIEERFLKGFGDVNRQALSHQQKKRYHRNIMLPGVGEQGQLKLLKSSALVVGAGGLGSPVAYYLAAAGIGRLGLADADAVDFSNLQRQILHATADVGRLKVESAREKLSAINPDIQVEVYPYRICQDNAAELVRQYDIVVDATDNLESRYYLNRACISAGKPFIYGGVLSMVGQVLTVLPGRGPCFRCIFRELPAAKAVKSTAEVGILGSVAGIIGCIQATEAVKFLLGQGDLLVGRLLTMDALSMTFQEVEVKRDPACPECGHLG</sequence>
<dbReference type="GO" id="GO:0005525">
    <property type="term" value="F:GTP binding"/>
    <property type="evidence" value="ECO:0007669"/>
    <property type="project" value="InterPro"/>
</dbReference>
<protein>
    <submittedName>
        <fullName evidence="6">Molybdopterin-guanine dinucleotide biosynthesis protein MobB</fullName>
    </submittedName>
</protein>
<dbReference type="CDD" id="cd03116">
    <property type="entry name" value="MobB"/>
    <property type="match status" value="1"/>
</dbReference>
<dbReference type="STRING" id="1121429.SAMN02745133_01727"/>
<dbReference type="InterPro" id="IPR035985">
    <property type="entry name" value="Ubiquitin-activating_enz"/>
</dbReference>
<evidence type="ECO:0000259" key="5">
    <source>
        <dbReference type="Pfam" id="PF03205"/>
    </source>
</evidence>
<dbReference type="RefSeq" id="WP_238456994.1">
    <property type="nucleotide sequence ID" value="NZ_FQUY01000011.1"/>
</dbReference>
<evidence type="ECO:0000256" key="3">
    <source>
        <dbReference type="ARBA" id="ARBA00022840"/>
    </source>
</evidence>
<dbReference type="PROSITE" id="PS51257">
    <property type="entry name" value="PROKAR_LIPOPROTEIN"/>
    <property type="match status" value="1"/>
</dbReference>
<dbReference type="AlphaFoldDB" id="A0A1M4YL52"/>
<dbReference type="GO" id="GO:0005524">
    <property type="term" value="F:ATP binding"/>
    <property type="evidence" value="ECO:0007669"/>
    <property type="project" value="UniProtKB-KW"/>
</dbReference>
<dbReference type="InterPro" id="IPR000594">
    <property type="entry name" value="ThiF_NAD_FAD-bd"/>
</dbReference>
<keyword evidence="1" id="KW-0808">Transferase</keyword>
<evidence type="ECO:0000256" key="2">
    <source>
        <dbReference type="ARBA" id="ARBA00022741"/>
    </source>
</evidence>
<dbReference type="GO" id="GO:0008641">
    <property type="term" value="F:ubiquitin-like modifier activating enzyme activity"/>
    <property type="evidence" value="ECO:0007669"/>
    <property type="project" value="InterPro"/>
</dbReference>
<proteinExistence type="predicted"/>
<feature type="domain" description="THIF-type NAD/FAD binding fold" evidence="4">
    <location>
        <begin position="188"/>
        <end position="422"/>
    </location>
</feature>
<organism evidence="6 7">
    <name type="scientific">Desulforamulus putei DSM 12395</name>
    <dbReference type="NCBI Taxonomy" id="1121429"/>
    <lineage>
        <taxon>Bacteria</taxon>
        <taxon>Bacillati</taxon>
        <taxon>Bacillota</taxon>
        <taxon>Clostridia</taxon>
        <taxon>Eubacteriales</taxon>
        <taxon>Peptococcaceae</taxon>
        <taxon>Desulforamulus</taxon>
    </lineage>
</organism>